<dbReference type="PANTHER" id="PTHR12072">
    <property type="entry name" value="CWF19, CELL CYCLE CONTROL PROTEIN"/>
    <property type="match status" value="1"/>
</dbReference>
<dbReference type="InterPro" id="IPR006767">
    <property type="entry name" value="Cwf19-like_C_dom-2"/>
</dbReference>
<organism evidence="5 6">
    <name type="scientific">Chlamydomonas eustigma</name>
    <dbReference type="NCBI Taxonomy" id="1157962"/>
    <lineage>
        <taxon>Eukaryota</taxon>
        <taxon>Viridiplantae</taxon>
        <taxon>Chlorophyta</taxon>
        <taxon>core chlorophytes</taxon>
        <taxon>Chlorophyceae</taxon>
        <taxon>CS clade</taxon>
        <taxon>Chlamydomonadales</taxon>
        <taxon>Chlamydomonadaceae</taxon>
        <taxon>Chlamydomonas</taxon>
    </lineage>
</organism>
<dbReference type="PANTHER" id="PTHR12072:SF5">
    <property type="entry name" value="CWF19-LIKE PROTEIN 2"/>
    <property type="match status" value="1"/>
</dbReference>
<dbReference type="STRING" id="1157962.A0A250X1Y1"/>
<keyword evidence="6" id="KW-1185">Reference proteome</keyword>
<evidence type="ECO:0000313" key="5">
    <source>
        <dbReference type="EMBL" id="GAX76750.1"/>
    </source>
</evidence>
<dbReference type="GO" id="GO:0000398">
    <property type="term" value="P:mRNA splicing, via spliceosome"/>
    <property type="evidence" value="ECO:0007669"/>
    <property type="project" value="TreeGrafter"/>
</dbReference>
<dbReference type="InterPro" id="IPR036265">
    <property type="entry name" value="HIT-like_sf"/>
</dbReference>
<accession>A0A250X1Y1</accession>
<gene>
    <name evidence="5" type="ORF">CEUSTIGMA_g4197.t1</name>
</gene>
<feature type="compositionally biased region" description="Basic and acidic residues" evidence="2">
    <location>
        <begin position="436"/>
        <end position="458"/>
    </location>
</feature>
<evidence type="ECO:0008006" key="7">
    <source>
        <dbReference type="Google" id="ProtNLM"/>
    </source>
</evidence>
<proteinExistence type="inferred from homology"/>
<evidence type="ECO:0000259" key="4">
    <source>
        <dbReference type="Pfam" id="PF04677"/>
    </source>
</evidence>
<feature type="region of interest" description="Disordered" evidence="2">
    <location>
        <begin position="1"/>
        <end position="125"/>
    </location>
</feature>
<feature type="compositionally biased region" description="Basic residues" evidence="2">
    <location>
        <begin position="626"/>
        <end position="636"/>
    </location>
</feature>
<feature type="domain" description="Cwf19-like protein C-terminal" evidence="3">
    <location>
        <begin position="941"/>
        <end position="1039"/>
    </location>
</feature>
<dbReference type="InterPro" id="IPR040194">
    <property type="entry name" value="Cwf19-like"/>
</dbReference>
<feature type="region of interest" description="Disordered" evidence="2">
    <location>
        <begin position="223"/>
        <end position="389"/>
    </location>
</feature>
<dbReference type="GO" id="GO:0071014">
    <property type="term" value="C:post-mRNA release spliceosomal complex"/>
    <property type="evidence" value="ECO:0007669"/>
    <property type="project" value="TreeGrafter"/>
</dbReference>
<comment type="similarity">
    <text evidence="1">Belongs to the CWF19 family.</text>
</comment>
<evidence type="ECO:0000259" key="3">
    <source>
        <dbReference type="Pfam" id="PF04676"/>
    </source>
</evidence>
<feature type="compositionally biased region" description="Basic and acidic residues" evidence="2">
    <location>
        <begin position="267"/>
        <end position="288"/>
    </location>
</feature>
<comment type="caution">
    <text evidence="5">The sequence shown here is derived from an EMBL/GenBank/DDBJ whole genome shotgun (WGS) entry which is preliminary data.</text>
</comment>
<dbReference type="OrthoDB" id="2113965at2759"/>
<dbReference type="EMBL" id="BEGY01000019">
    <property type="protein sequence ID" value="GAX76750.1"/>
    <property type="molecule type" value="Genomic_DNA"/>
</dbReference>
<evidence type="ECO:0000313" key="6">
    <source>
        <dbReference type="Proteomes" id="UP000232323"/>
    </source>
</evidence>
<feature type="domain" description="Cwf19-like C-terminal" evidence="4">
    <location>
        <begin position="811"/>
        <end position="932"/>
    </location>
</feature>
<feature type="compositionally biased region" description="Polar residues" evidence="2">
    <location>
        <begin position="474"/>
        <end position="485"/>
    </location>
</feature>
<dbReference type="InterPro" id="IPR006768">
    <property type="entry name" value="Cwf19-like_C_dom-1"/>
</dbReference>
<feature type="compositionally biased region" description="Polar residues" evidence="2">
    <location>
        <begin position="554"/>
        <end position="566"/>
    </location>
</feature>
<feature type="compositionally biased region" description="Basic and acidic residues" evidence="2">
    <location>
        <begin position="108"/>
        <end position="121"/>
    </location>
</feature>
<feature type="compositionally biased region" description="Acidic residues" evidence="2">
    <location>
        <begin position="640"/>
        <end position="651"/>
    </location>
</feature>
<evidence type="ECO:0000256" key="2">
    <source>
        <dbReference type="SAM" id="MobiDB-lite"/>
    </source>
</evidence>
<dbReference type="Pfam" id="PF04676">
    <property type="entry name" value="CwfJ_C_2"/>
    <property type="match status" value="1"/>
</dbReference>
<dbReference type="AlphaFoldDB" id="A0A250X1Y1"/>
<evidence type="ECO:0000256" key="1">
    <source>
        <dbReference type="ARBA" id="ARBA00006795"/>
    </source>
</evidence>
<dbReference type="Gene3D" id="3.30.428.10">
    <property type="entry name" value="HIT-like"/>
    <property type="match status" value="1"/>
</dbReference>
<sequence length="1046" mass="115534">MLGITFKTISSSDFVAKKKKKKKDKEKRKKSKKSSRSHKSSEDSSSDSEGEKKPASGIPISTEGNCDDEGNKSAAVAETAVPLVREEWMTKPKNRSQGGPQDVLDSEAGEKERQDTKKADEEPVIFPGLKIMKKDLEGEGDHKDTVAPLSGLAASQSTKVVGDGGLSWRLKALARAKAQASEAGENLASIVSERWGSLSALTGSLMVGRAAEGDAHVRAARDRLRTGGESGGNKVGSSSVGRPHYLSDVRSDQGQMKRPTGEGSLSWRRDGPRSHHEDRRRDHRDEGGRPSLSGTDEERRDTVQSLNDDKNSEHARRSRDKSSEGHDRPQYSKHADRERNDHPQHSKHGDRERNDRPQSSRHGDRDRNAEVGVISRRRAESGEASFGKSKEQLEALQGLATHLNDFKDDGSFLDRFQKKEESARVKSGHGNGEVQEYDREEVHNEDEKTNPRNRKVEPGAENGTQGNKEDFQVPNPSASGITTSRPLPAVEGVSNKEDFQVPNPSASGITTSRPLPAVEGVSNKSMAEILRARLKGLPVPELPVRTSVPAISTMPVSQAPLSSSEPSGDRAGLSHGKEGGNKRKQHHEGWRGGTGGSRRGKHWDRNGSDSDGGDSSGSSAGERIAGRSRRGRKNKHSGGDDDVVSDVEEDEGRVTLGSEDSDCGGRGREKKEVVNLPLVDAQGRAMKGAFGRESAGGGQRAEMEERRGKPKRVQRYDEDGKKARYFKDDDDVDLQTLVKRTKYGDDGGAEDLDTAVARNISKQARFKATDLDVDAEYDFDGGLEMYESKKRQGTMQQQQKRERDRQVSQFQKATKLEDNCMFCPSSIRRPRHLTVSLAHTSYLMLPAKGRLTPGHCCIVTAEHTPAMRQVDDHVWTEVKNFMKCLIQMFGARGQQCVFFETATNVRSPRPHAVLECVPVGDKELSRAPAYFKKAMLEAESEWSTHHAKAVIDTTTKKGLRESVPVGFPYMYVQFAYGSGMVHVIDDEAKFDKDLARQVMVGLLRLPAEDMHRLGRNPGIPEQERQVAEFKSMWASYDWTRQLQDDE</sequence>
<feature type="compositionally biased region" description="Basic and acidic residues" evidence="2">
    <location>
        <begin position="296"/>
        <end position="369"/>
    </location>
</feature>
<dbReference type="Pfam" id="PF04677">
    <property type="entry name" value="CwfJ_C_1"/>
    <property type="match status" value="1"/>
</dbReference>
<feature type="region of interest" description="Disordered" evidence="2">
    <location>
        <begin position="420"/>
        <end position="520"/>
    </location>
</feature>
<name>A0A250X1Y1_9CHLO</name>
<feature type="region of interest" description="Disordered" evidence="2">
    <location>
        <begin position="685"/>
        <end position="716"/>
    </location>
</feature>
<protein>
    <recommendedName>
        <fullName evidence="7">Cwf19-like C-terminal domain-containing protein</fullName>
    </recommendedName>
</protein>
<feature type="region of interest" description="Disordered" evidence="2">
    <location>
        <begin position="547"/>
        <end position="671"/>
    </location>
</feature>
<reference evidence="5 6" key="1">
    <citation type="submission" date="2017-08" db="EMBL/GenBank/DDBJ databases">
        <title>Acidophilic green algal genome provides insights into adaptation to an acidic environment.</title>
        <authorList>
            <person name="Hirooka S."/>
            <person name="Hirose Y."/>
            <person name="Kanesaki Y."/>
            <person name="Higuchi S."/>
            <person name="Fujiwara T."/>
            <person name="Onuma R."/>
            <person name="Era A."/>
            <person name="Ohbayashi R."/>
            <person name="Uzuka A."/>
            <person name="Nozaki H."/>
            <person name="Yoshikawa H."/>
            <person name="Miyagishima S.Y."/>
        </authorList>
    </citation>
    <scope>NUCLEOTIDE SEQUENCE [LARGE SCALE GENOMIC DNA]</scope>
    <source>
        <strain evidence="5 6">NIES-2499</strain>
    </source>
</reference>
<feature type="compositionally biased region" description="Polar residues" evidence="2">
    <location>
        <begin position="502"/>
        <end position="513"/>
    </location>
</feature>
<feature type="compositionally biased region" description="Basic residues" evidence="2">
    <location>
        <begin position="17"/>
        <end position="38"/>
    </location>
</feature>
<dbReference type="Proteomes" id="UP000232323">
    <property type="component" value="Unassembled WGS sequence"/>
</dbReference>